<dbReference type="EMBL" id="CP046457">
    <property type="protein sequence ID" value="QGU00825.1"/>
    <property type="molecule type" value="Genomic_DNA"/>
</dbReference>
<dbReference type="Proteomes" id="UP000426444">
    <property type="component" value="Chromosome"/>
</dbReference>
<sequence>MKFAGMVKQSLVDYPGKVAATLFTRGCNLRCPFCHNEHLLIKSERYEAIELAYILEFLNERKGFLDGVVITGGEPTLNSQLYNAIIEIKKIGYPVKLDTNGTNSILLEQLLNDNLIDYIAMDIKAPIIYEKYIKACNSLTKKDFFNIRTSISILKKQNIEVEFKTTVVPEIHSPEDIVEIAKYIHGSKNYSLQQFNPQYTLDPRLNKLVPYSKKEMQEIANKCLAYIENVRVVNI</sequence>
<evidence type="ECO:0000259" key="5">
    <source>
        <dbReference type="PROSITE" id="PS51918"/>
    </source>
</evidence>
<dbReference type="NCBIfam" id="TIGR02495">
    <property type="entry name" value="NrdG2"/>
    <property type="match status" value="1"/>
</dbReference>
<keyword evidence="6" id="KW-0560">Oxidoreductase</keyword>
<evidence type="ECO:0000256" key="3">
    <source>
        <dbReference type="ARBA" id="ARBA00023004"/>
    </source>
</evidence>
<evidence type="ECO:0000256" key="4">
    <source>
        <dbReference type="ARBA" id="ARBA00023014"/>
    </source>
</evidence>
<dbReference type="InterPro" id="IPR007197">
    <property type="entry name" value="rSAM"/>
</dbReference>
<dbReference type="InterPro" id="IPR050377">
    <property type="entry name" value="Radical_SAM_PqqE_MftC-like"/>
</dbReference>
<accession>A0A6I6DE46</accession>
<evidence type="ECO:0000256" key="1">
    <source>
        <dbReference type="ARBA" id="ARBA00022691"/>
    </source>
</evidence>
<keyword evidence="3" id="KW-0408">Iron</keyword>
<name>A0A6I6DE46_9FIRM</name>
<dbReference type="EC" id="1.97.1.4" evidence="6"/>
<dbReference type="OrthoDB" id="9782387at2"/>
<dbReference type="Pfam" id="PF04055">
    <property type="entry name" value="Radical_SAM"/>
    <property type="match status" value="1"/>
</dbReference>
<dbReference type="GO" id="GO:0051536">
    <property type="term" value="F:iron-sulfur cluster binding"/>
    <property type="evidence" value="ECO:0007669"/>
    <property type="project" value="UniProtKB-KW"/>
</dbReference>
<proteinExistence type="predicted"/>
<reference evidence="7" key="1">
    <citation type="journal article" date="2019" name="Microbiology">
        <title>Complete Genome Sequence of an Uncultured Bacterium of the Candidate Phylum Bipolaricaulota.</title>
        <authorList>
            <person name="Kadnikov V.V."/>
            <person name="Mardanov A.V."/>
            <person name="Beletsky A.V."/>
            <person name="Frank Y.A."/>
            <person name="Karnachuk O.V."/>
            <person name="Ravin N.V."/>
        </authorList>
    </citation>
    <scope>NUCLEOTIDE SEQUENCE [LARGE SCALE GENOMIC DNA]</scope>
</reference>
<organism evidence="6 7">
    <name type="scientific">Candidatus Syntrophocurvum alkaliphilum</name>
    <dbReference type="NCBI Taxonomy" id="2293317"/>
    <lineage>
        <taxon>Bacteria</taxon>
        <taxon>Bacillati</taxon>
        <taxon>Bacillota</taxon>
        <taxon>Clostridia</taxon>
        <taxon>Eubacteriales</taxon>
        <taxon>Syntrophomonadaceae</taxon>
        <taxon>Candidatus Syntrophocurvum</taxon>
    </lineage>
</organism>
<evidence type="ECO:0000256" key="2">
    <source>
        <dbReference type="ARBA" id="ARBA00022723"/>
    </source>
</evidence>
<keyword evidence="4" id="KW-0411">Iron-sulfur</keyword>
<keyword evidence="2" id="KW-0479">Metal-binding</keyword>
<dbReference type="CDD" id="cd01335">
    <property type="entry name" value="Radical_SAM"/>
    <property type="match status" value="1"/>
</dbReference>
<keyword evidence="1" id="KW-0949">S-adenosyl-L-methionine</keyword>
<protein>
    <submittedName>
        <fullName evidence="6">Ribonucleotide reductase of class III (Anaerobic), activating protein</fullName>
        <ecNumber evidence="6">1.97.1.4</ecNumber>
    </submittedName>
</protein>
<dbReference type="SFLD" id="SFLDG01067">
    <property type="entry name" value="SPASM/twitch_domain_containing"/>
    <property type="match status" value="1"/>
</dbReference>
<dbReference type="PANTHER" id="PTHR11228">
    <property type="entry name" value="RADICAL SAM DOMAIN PROTEIN"/>
    <property type="match status" value="1"/>
</dbReference>
<dbReference type="InterPro" id="IPR058240">
    <property type="entry name" value="rSAM_sf"/>
</dbReference>
<dbReference type="InterPro" id="IPR012840">
    <property type="entry name" value="NrdG2"/>
</dbReference>
<dbReference type="AlphaFoldDB" id="A0A6I6DE46"/>
<gene>
    <name evidence="6" type="ORF">SYNTR_2231</name>
</gene>
<dbReference type="PANTHER" id="PTHR11228:SF27">
    <property type="entry name" value="GLYCYL-RADICAL ENZYME ACTIVATING ENZYME MJ1227-RELATED"/>
    <property type="match status" value="1"/>
</dbReference>
<evidence type="ECO:0000313" key="6">
    <source>
        <dbReference type="EMBL" id="QGU00825.1"/>
    </source>
</evidence>
<dbReference type="SFLD" id="SFLDS00029">
    <property type="entry name" value="Radical_SAM"/>
    <property type="match status" value="1"/>
</dbReference>
<dbReference type="RefSeq" id="WP_156204572.1">
    <property type="nucleotide sequence ID" value="NZ_CP046457.1"/>
</dbReference>
<dbReference type="InterPro" id="IPR013785">
    <property type="entry name" value="Aldolase_TIM"/>
</dbReference>
<dbReference type="GO" id="GO:0043365">
    <property type="term" value="F:[formate-C-acetyltransferase]-activating enzyme activity"/>
    <property type="evidence" value="ECO:0007669"/>
    <property type="project" value="UniProtKB-EC"/>
</dbReference>
<dbReference type="Gene3D" id="3.20.20.70">
    <property type="entry name" value="Aldolase class I"/>
    <property type="match status" value="1"/>
</dbReference>
<feature type="domain" description="Radical SAM core" evidence="5">
    <location>
        <begin position="13"/>
        <end position="228"/>
    </location>
</feature>
<dbReference type="SUPFAM" id="SSF102114">
    <property type="entry name" value="Radical SAM enzymes"/>
    <property type="match status" value="1"/>
</dbReference>
<dbReference type="GO" id="GO:0046872">
    <property type="term" value="F:metal ion binding"/>
    <property type="evidence" value="ECO:0007669"/>
    <property type="project" value="UniProtKB-KW"/>
</dbReference>
<dbReference type="PROSITE" id="PS51918">
    <property type="entry name" value="RADICAL_SAM"/>
    <property type="match status" value="1"/>
</dbReference>
<dbReference type="KEGG" id="salq:SYNTR_2231"/>
<evidence type="ECO:0000313" key="7">
    <source>
        <dbReference type="Proteomes" id="UP000426444"/>
    </source>
</evidence>
<keyword evidence="7" id="KW-1185">Reference proteome</keyword>
<dbReference type="SFLD" id="SFLDG01094">
    <property type="entry name" value="Uncharacterised_Radical_SAM_Su"/>
    <property type="match status" value="1"/>
</dbReference>